<evidence type="ECO:0000313" key="1">
    <source>
        <dbReference type="EMBL" id="GAI24086.1"/>
    </source>
</evidence>
<accession>X1N1F9</accession>
<protein>
    <submittedName>
        <fullName evidence="1">Uncharacterized protein</fullName>
    </submittedName>
</protein>
<dbReference type="EMBL" id="BARV01021474">
    <property type="protein sequence ID" value="GAI24086.1"/>
    <property type="molecule type" value="Genomic_DNA"/>
</dbReference>
<name>X1N1F9_9ZZZZ</name>
<organism evidence="1">
    <name type="scientific">marine sediment metagenome</name>
    <dbReference type="NCBI Taxonomy" id="412755"/>
    <lineage>
        <taxon>unclassified sequences</taxon>
        <taxon>metagenomes</taxon>
        <taxon>ecological metagenomes</taxon>
    </lineage>
</organism>
<feature type="non-terminal residue" evidence="1">
    <location>
        <position position="53"/>
    </location>
</feature>
<proteinExistence type="predicted"/>
<reference evidence="1" key="1">
    <citation type="journal article" date="2014" name="Front. Microbiol.">
        <title>High frequency of phylogenetically diverse reductive dehalogenase-homologous genes in deep subseafloor sedimentary metagenomes.</title>
        <authorList>
            <person name="Kawai M."/>
            <person name="Futagami T."/>
            <person name="Toyoda A."/>
            <person name="Takaki Y."/>
            <person name="Nishi S."/>
            <person name="Hori S."/>
            <person name="Arai W."/>
            <person name="Tsubouchi T."/>
            <person name="Morono Y."/>
            <person name="Uchiyama I."/>
            <person name="Ito T."/>
            <person name="Fujiyama A."/>
            <person name="Inagaki F."/>
            <person name="Takami H."/>
        </authorList>
    </citation>
    <scope>NUCLEOTIDE SEQUENCE</scope>
    <source>
        <strain evidence="1">Expedition CK06-06</strain>
    </source>
</reference>
<dbReference type="AlphaFoldDB" id="X1N1F9"/>
<comment type="caution">
    <text evidence="1">The sequence shown here is derived from an EMBL/GenBank/DDBJ whole genome shotgun (WGS) entry which is preliminary data.</text>
</comment>
<gene>
    <name evidence="1" type="ORF">S06H3_35573</name>
</gene>
<sequence>MITTRESINYQFSLIFGYSSPNDIIAGDVIGPGRLTREKVNELSQEVIKYLSM</sequence>